<dbReference type="EMBL" id="JH668394">
    <property type="protein sequence ID" value="KAG6450820.1"/>
    <property type="molecule type" value="Genomic_DNA"/>
</dbReference>
<dbReference type="AlphaFoldDB" id="A0A921Z5H5"/>
<reference evidence="1" key="1">
    <citation type="journal article" date="2016" name="Insect Biochem. Mol. Biol.">
        <title>Multifaceted biological insights from a draft genome sequence of the tobacco hornworm moth, Manduca sexta.</title>
        <authorList>
            <person name="Kanost M.R."/>
            <person name="Arrese E.L."/>
            <person name="Cao X."/>
            <person name="Chen Y.R."/>
            <person name="Chellapilla S."/>
            <person name="Goldsmith M.R."/>
            <person name="Grosse-Wilde E."/>
            <person name="Heckel D.G."/>
            <person name="Herndon N."/>
            <person name="Jiang H."/>
            <person name="Papanicolaou A."/>
            <person name="Qu J."/>
            <person name="Soulages J.L."/>
            <person name="Vogel H."/>
            <person name="Walters J."/>
            <person name="Waterhouse R.M."/>
            <person name="Ahn S.J."/>
            <person name="Almeida F.C."/>
            <person name="An C."/>
            <person name="Aqrawi P."/>
            <person name="Bretschneider A."/>
            <person name="Bryant W.B."/>
            <person name="Bucks S."/>
            <person name="Chao H."/>
            <person name="Chevignon G."/>
            <person name="Christen J.M."/>
            <person name="Clarke D.F."/>
            <person name="Dittmer N.T."/>
            <person name="Ferguson L.C.F."/>
            <person name="Garavelou S."/>
            <person name="Gordon K.H.J."/>
            <person name="Gunaratna R.T."/>
            <person name="Han Y."/>
            <person name="Hauser F."/>
            <person name="He Y."/>
            <person name="Heidel-Fischer H."/>
            <person name="Hirsh A."/>
            <person name="Hu Y."/>
            <person name="Jiang H."/>
            <person name="Kalra D."/>
            <person name="Klinner C."/>
            <person name="Konig C."/>
            <person name="Kovar C."/>
            <person name="Kroll A.R."/>
            <person name="Kuwar S.S."/>
            <person name="Lee S.L."/>
            <person name="Lehman R."/>
            <person name="Li K."/>
            <person name="Li Z."/>
            <person name="Liang H."/>
            <person name="Lovelace S."/>
            <person name="Lu Z."/>
            <person name="Mansfield J.H."/>
            <person name="McCulloch K.J."/>
            <person name="Mathew T."/>
            <person name="Morton B."/>
            <person name="Muzny D.M."/>
            <person name="Neunemann D."/>
            <person name="Ongeri F."/>
            <person name="Pauchet Y."/>
            <person name="Pu L.L."/>
            <person name="Pyrousis I."/>
            <person name="Rao X.J."/>
            <person name="Redding A."/>
            <person name="Roesel C."/>
            <person name="Sanchez-Gracia A."/>
            <person name="Schaack S."/>
            <person name="Shukla A."/>
            <person name="Tetreau G."/>
            <person name="Wang Y."/>
            <person name="Xiong G.H."/>
            <person name="Traut W."/>
            <person name="Walsh T.K."/>
            <person name="Worley K.C."/>
            <person name="Wu D."/>
            <person name="Wu W."/>
            <person name="Wu Y.Q."/>
            <person name="Zhang X."/>
            <person name="Zou Z."/>
            <person name="Zucker H."/>
            <person name="Briscoe A.D."/>
            <person name="Burmester T."/>
            <person name="Clem R.J."/>
            <person name="Feyereisen R."/>
            <person name="Grimmelikhuijzen C.J.P."/>
            <person name="Hamodrakas S.J."/>
            <person name="Hansson B.S."/>
            <person name="Huguet E."/>
            <person name="Jermiin L.S."/>
            <person name="Lan Q."/>
            <person name="Lehman H.K."/>
            <person name="Lorenzen M."/>
            <person name="Merzendorfer H."/>
            <person name="Michalopoulos I."/>
            <person name="Morton D.B."/>
            <person name="Muthukrishnan S."/>
            <person name="Oakeshott J.G."/>
            <person name="Palmer W."/>
            <person name="Park Y."/>
            <person name="Passarelli A.L."/>
            <person name="Rozas J."/>
            <person name="Schwartz L.M."/>
            <person name="Smith W."/>
            <person name="Southgate A."/>
            <person name="Vilcinskas A."/>
            <person name="Vogt R."/>
            <person name="Wang P."/>
            <person name="Werren J."/>
            <person name="Yu X.Q."/>
            <person name="Zhou J.J."/>
            <person name="Brown S.J."/>
            <person name="Scherer S.E."/>
            <person name="Richards S."/>
            <person name="Blissard G.W."/>
        </authorList>
    </citation>
    <scope>NUCLEOTIDE SEQUENCE</scope>
</reference>
<sequence length="69" mass="7796">MKNNFKTLILHACLMFHHKAFVSDNETTIVSKLRTSLLKISNDSCISNINLQKPALSTSLKCIKDLFCL</sequence>
<protein>
    <submittedName>
        <fullName evidence="1">Uncharacterized protein</fullName>
    </submittedName>
</protein>
<gene>
    <name evidence="1" type="ORF">O3G_MSEX006781</name>
</gene>
<dbReference type="EMBL" id="JH668394">
    <property type="protein sequence ID" value="KAG6450819.1"/>
    <property type="molecule type" value="Genomic_DNA"/>
</dbReference>
<comment type="caution">
    <text evidence="1">The sequence shown here is derived from an EMBL/GenBank/DDBJ whole genome shotgun (WGS) entry which is preliminary data.</text>
</comment>
<evidence type="ECO:0000313" key="1">
    <source>
        <dbReference type="EMBL" id="KAG6450819.1"/>
    </source>
</evidence>
<evidence type="ECO:0000313" key="2">
    <source>
        <dbReference type="Proteomes" id="UP000791440"/>
    </source>
</evidence>
<name>A0A921Z5H5_MANSE</name>
<keyword evidence="2" id="KW-1185">Reference proteome</keyword>
<dbReference type="EMBL" id="JH668394">
    <property type="protein sequence ID" value="KAG6450818.1"/>
    <property type="molecule type" value="Genomic_DNA"/>
</dbReference>
<dbReference type="Proteomes" id="UP000791440">
    <property type="component" value="Unassembled WGS sequence"/>
</dbReference>
<proteinExistence type="predicted"/>
<reference evidence="1" key="2">
    <citation type="submission" date="2020-12" db="EMBL/GenBank/DDBJ databases">
        <authorList>
            <person name="Kanost M."/>
        </authorList>
    </citation>
    <scope>NUCLEOTIDE SEQUENCE</scope>
</reference>
<organism evidence="1 2">
    <name type="scientific">Manduca sexta</name>
    <name type="common">Tobacco hawkmoth</name>
    <name type="synonym">Tobacco hornworm</name>
    <dbReference type="NCBI Taxonomy" id="7130"/>
    <lineage>
        <taxon>Eukaryota</taxon>
        <taxon>Metazoa</taxon>
        <taxon>Ecdysozoa</taxon>
        <taxon>Arthropoda</taxon>
        <taxon>Hexapoda</taxon>
        <taxon>Insecta</taxon>
        <taxon>Pterygota</taxon>
        <taxon>Neoptera</taxon>
        <taxon>Endopterygota</taxon>
        <taxon>Lepidoptera</taxon>
        <taxon>Glossata</taxon>
        <taxon>Ditrysia</taxon>
        <taxon>Bombycoidea</taxon>
        <taxon>Sphingidae</taxon>
        <taxon>Sphinginae</taxon>
        <taxon>Sphingini</taxon>
        <taxon>Manduca</taxon>
    </lineage>
</organism>
<accession>A0A921Z5H5</accession>